<feature type="domain" description="Peptidase S9 prolyl oligopeptidase catalytic" evidence="6">
    <location>
        <begin position="463"/>
        <end position="669"/>
    </location>
</feature>
<gene>
    <name evidence="7" type="ORF">ENJ10_02645</name>
</gene>
<keyword evidence="4" id="KW-0378">Hydrolase</keyword>
<dbReference type="FunFam" id="3.40.50.1820:FF:000028">
    <property type="entry name" value="S9 family peptidase"/>
    <property type="match status" value="1"/>
</dbReference>
<dbReference type="InterPro" id="IPR011042">
    <property type="entry name" value="6-blade_b-propeller_TolB-like"/>
</dbReference>
<sequence length="685" mass="78505">MRTLMLLVLSIGLLTATEKKPFSIEALYQMKSVSDVQLSPDGKKIAFTVTTFNLEKGTSNNDIYLMNADGGDLIQLTNNEAADFHPRWHSDGEHLLFISTRENGPQVWMIRTTGGEAGQLTDFPMGVSAAEWLNDGYKVIFASKMFKECGADAACNEDLKKNMEEGPIQAHYAKDLFYRHWTQWMDGKRSHLIAYDPDRDEYRDLTPDDYNYPALWGSFSVSPDGRFVSVESNHDKNSWETTNKDVYEIDLNSLRQINRTEDNKGYDGNPQYSPDGKTIAFLRQNTPRFEADLMRLMVQDRKTGKTRELATEVKNSIRNFIWTPDGKGLIIKVAEQGYYPLYYVDAKSGKSHLLIRHATVDSYTANADLSMLYFGSRAIDRPQEIYSAMVKNEKAGEVRKLTGFNDELLKNYDIRPFEELWIPSKTGKKIHTFLIKPHNFDPAKKYPAIINVHGGPQSQWANSFRGDWQIYPAAGYVLAFPNPHGSTGYGQAFTNAISRDWGGKVYEDVMSVTDYIAGLPYVDKERMGAMGWSYGGYMMNWLQGHTTRFKAMVSMMGLFNLKSFYGATEELWFPQWDLGGTPWESDDYVKWSPDSYVKNFKTPTLIITGERDYRVPYSQSLEYFTALQKRGIASELIVFKNDGHWPNHVKSMPFYYNAHLYWFNKYLGGAPAPYDMTKMWQNRAF</sequence>
<keyword evidence="5" id="KW-0720">Serine protease</keyword>
<comment type="caution">
    <text evidence="7">The sequence shown here is derived from an EMBL/GenBank/DDBJ whole genome shotgun (WGS) entry which is preliminary data.</text>
</comment>
<name>A0A7V1LK88_CALAY</name>
<dbReference type="SUPFAM" id="SSF53474">
    <property type="entry name" value="alpha/beta-Hydrolases"/>
    <property type="match status" value="1"/>
</dbReference>
<dbReference type="Proteomes" id="UP000886005">
    <property type="component" value="Unassembled WGS sequence"/>
</dbReference>
<evidence type="ECO:0000313" key="7">
    <source>
        <dbReference type="EMBL" id="HED09561.1"/>
    </source>
</evidence>
<proteinExistence type="inferred from homology"/>
<dbReference type="PANTHER" id="PTHR42776:SF13">
    <property type="entry name" value="DIPEPTIDYL-PEPTIDASE 5"/>
    <property type="match status" value="1"/>
</dbReference>
<dbReference type="Gene3D" id="2.120.10.30">
    <property type="entry name" value="TolB, C-terminal domain"/>
    <property type="match status" value="2"/>
</dbReference>
<evidence type="ECO:0000256" key="2">
    <source>
        <dbReference type="ARBA" id="ARBA00022670"/>
    </source>
</evidence>
<dbReference type="PANTHER" id="PTHR42776">
    <property type="entry name" value="SERINE PEPTIDASE S9 FAMILY MEMBER"/>
    <property type="match status" value="1"/>
</dbReference>
<dbReference type="GO" id="GO:0006508">
    <property type="term" value="P:proteolysis"/>
    <property type="evidence" value="ECO:0007669"/>
    <property type="project" value="UniProtKB-KW"/>
</dbReference>
<protein>
    <submittedName>
        <fullName evidence="7">S9 family peptidase</fullName>
    </submittedName>
</protein>
<dbReference type="Pfam" id="PF07676">
    <property type="entry name" value="PD40"/>
    <property type="match status" value="2"/>
</dbReference>
<comment type="similarity">
    <text evidence="1">Belongs to the peptidase S9C family.</text>
</comment>
<evidence type="ECO:0000256" key="1">
    <source>
        <dbReference type="ARBA" id="ARBA00010040"/>
    </source>
</evidence>
<evidence type="ECO:0000256" key="5">
    <source>
        <dbReference type="ARBA" id="ARBA00022825"/>
    </source>
</evidence>
<evidence type="ECO:0000259" key="6">
    <source>
        <dbReference type="Pfam" id="PF00326"/>
    </source>
</evidence>
<organism evidence="7">
    <name type="scientific">Caldithrix abyssi</name>
    <dbReference type="NCBI Taxonomy" id="187145"/>
    <lineage>
        <taxon>Bacteria</taxon>
        <taxon>Pseudomonadati</taxon>
        <taxon>Calditrichota</taxon>
        <taxon>Calditrichia</taxon>
        <taxon>Calditrichales</taxon>
        <taxon>Calditrichaceae</taxon>
        <taxon>Caldithrix</taxon>
    </lineage>
</organism>
<reference evidence="7" key="1">
    <citation type="journal article" date="2020" name="mSystems">
        <title>Genome- and Community-Level Interaction Insights into Carbon Utilization and Element Cycling Functions of Hydrothermarchaeota in Hydrothermal Sediment.</title>
        <authorList>
            <person name="Zhou Z."/>
            <person name="Liu Y."/>
            <person name="Xu W."/>
            <person name="Pan J."/>
            <person name="Luo Z.H."/>
            <person name="Li M."/>
        </authorList>
    </citation>
    <scope>NUCLEOTIDE SEQUENCE [LARGE SCALE GENOMIC DNA]</scope>
    <source>
        <strain evidence="7">HyVt-456</strain>
    </source>
</reference>
<dbReference type="EMBL" id="DRLD01000070">
    <property type="protein sequence ID" value="HED09561.1"/>
    <property type="molecule type" value="Genomic_DNA"/>
</dbReference>
<dbReference type="InterPro" id="IPR011659">
    <property type="entry name" value="WD40"/>
</dbReference>
<evidence type="ECO:0000256" key="3">
    <source>
        <dbReference type="ARBA" id="ARBA00022729"/>
    </source>
</evidence>
<dbReference type="InterPro" id="IPR029058">
    <property type="entry name" value="AB_hydrolase_fold"/>
</dbReference>
<dbReference type="GO" id="GO:0004252">
    <property type="term" value="F:serine-type endopeptidase activity"/>
    <property type="evidence" value="ECO:0007669"/>
    <property type="project" value="TreeGrafter"/>
</dbReference>
<dbReference type="Pfam" id="PF00326">
    <property type="entry name" value="Peptidase_S9"/>
    <property type="match status" value="1"/>
</dbReference>
<keyword evidence="3" id="KW-0732">Signal</keyword>
<dbReference type="Gene3D" id="3.40.50.1820">
    <property type="entry name" value="alpha/beta hydrolase"/>
    <property type="match status" value="1"/>
</dbReference>
<evidence type="ECO:0000256" key="4">
    <source>
        <dbReference type="ARBA" id="ARBA00022801"/>
    </source>
</evidence>
<dbReference type="AlphaFoldDB" id="A0A7V1LK88"/>
<dbReference type="SUPFAM" id="SSF82171">
    <property type="entry name" value="DPP6 N-terminal domain-like"/>
    <property type="match status" value="1"/>
</dbReference>
<accession>A0A7V1LK88</accession>
<keyword evidence="2" id="KW-0645">Protease</keyword>
<dbReference type="InterPro" id="IPR001375">
    <property type="entry name" value="Peptidase_S9_cat"/>
</dbReference>